<accession>A0A1D8KH36</accession>
<gene>
    <name evidence="2" type="ORF">C030809_205</name>
</gene>
<evidence type="ECO:0000313" key="3">
    <source>
        <dbReference type="Proteomes" id="UP000241591"/>
    </source>
</evidence>
<proteinExistence type="predicted"/>
<feature type="region of interest" description="Disordered" evidence="1">
    <location>
        <begin position="25"/>
        <end position="48"/>
    </location>
</feature>
<reference evidence="2 3" key="1">
    <citation type="journal article" date="2016" name="Virology">
        <title>The genomic content and context of auxiliary metabolic genes in marine cyanomyoviruses.</title>
        <authorList>
            <person name="Crummett L.T."/>
            <person name="Puxty R.J."/>
            <person name="Weihe C."/>
            <person name="Marston M.F."/>
            <person name="Martiny J.B."/>
        </authorList>
    </citation>
    <scope>NUCLEOTIDE SEQUENCE [LARGE SCALE GENOMIC DNA]</scope>
    <source>
        <strain evidence="2">0809CC03</strain>
    </source>
</reference>
<name>A0A1D8KH36_9CAUD</name>
<dbReference type="Proteomes" id="UP000241591">
    <property type="component" value="Segment"/>
</dbReference>
<feature type="compositionally biased region" description="Polar residues" evidence="1">
    <location>
        <begin position="34"/>
        <end position="48"/>
    </location>
</feature>
<organism evidence="2 3">
    <name type="scientific">Synechococcus phage S-CAM1</name>
    <dbReference type="NCBI Taxonomy" id="754037"/>
    <lineage>
        <taxon>Viruses</taxon>
        <taxon>Duplodnaviria</taxon>
        <taxon>Heunggongvirae</taxon>
        <taxon>Uroviricota</taxon>
        <taxon>Caudoviricetes</taxon>
        <taxon>Pantevenvirales</taxon>
        <taxon>Kyanoviridae</taxon>
        <taxon>Anaposvirus</taxon>
        <taxon>Anaposvirus socalone</taxon>
    </lineage>
</organism>
<sequence>MDIPQISTDSIRIRDLDIGPINIWTAPEAPPSKTPDTSGAASATVECPTQKQLSEEPVGFIFDSGRKEVTGYKLVGNQCIREVRDVPIVEQAINGLPPTGTVITTGGIAVVATTSALLAKPFADILLKVIKPTVKKVLKKVAAIRGKKLKVQSVEDRRAEQRDRNQAIAKLRSVKAKTKK</sequence>
<protein>
    <submittedName>
        <fullName evidence="2">Uncharacterized protein</fullName>
    </submittedName>
</protein>
<evidence type="ECO:0000256" key="1">
    <source>
        <dbReference type="SAM" id="MobiDB-lite"/>
    </source>
</evidence>
<dbReference type="EMBL" id="KU686194">
    <property type="protein sequence ID" value="AOV57960.1"/>
    <property type="molecule type" value="Genomic_DNA"/>
</dbReference>
<evidence type="ECO:0000313" key="2">
    <source>
        <dbReference type="EMBL" id="AOV57960.1"/>
    </source>
</evidence>